<dbReference type="GO" id="GO:0016787">
    <property type="term" value="F:hydrolase activity"/>
    <property type="evidence" value="ECO:0007669"/>
    <property type="project" value="UniProtKB-KW"/>
</dbReference>
<proteinExistence type="predicted"/>
<evidence type="ECO:0000313" key="7">
    <source>
        <dbReference type="Proteomes" id="UP000177763"/>
    </source>
</evidence>
<dbReference type="Proteomes" id="UP000177763">
    <property type="component" value="Unassembled WGS sequence"/>
</dbReference>
<dbReference type="PANTHER" id="PTHR12302:SF3">
    <property type="entry name" value="SERINE_THREONINE-PROTEIN KINASE 31"/>
    <property type="match status" value="1"/>
</dbReference>
<dbReference type="SMART" id="SM00318">
    <property type="entry name" value="SNc"/>
    <property type="match status" value="1"/>
</dbReference>
<evidence type="ECO:0000256" key="4">
    <source>
        <dbReference type="SAM" id="Phobius"/>
    </source>
</evidence>
<evidence type="ECO:0000256" key="3">
    <source>
        <dbReference type="ARBA" id="ARBA00022801"/>
    </source>
</evidence>
<keyword evidence="2" id="KW-0255">Endonuclease</keyword>
<organism evidence="6 7">
    <name type="scientific">candidate division WWE3 bacterium RIFCSPLOWO2_12_FULL_36_10</name>
    <dbReference type="NCBI Taxonomy" id="1802630"/>
    <lineage>
        <taxon>Bacteria</taxon>
        <taxon>Katanobacteria</taxon>
    </lineage>
</organism>
<dbReference type="GO" id="GO:0004519">
    <property type="term" value="F:endonuclease activity"/>
    <property type="evidence" value="ECO:0007669"/>
    <property type="project" value="UniProtKB-KW"/>
</dbReference>
<evidence type="ECO:0000256" key="1">
    <source>
        <dbReference type="ARBA" id="ARBA00022722"/>
    </source>
</evidence>
<dbReference type="PANTHER" id="PTHR12302">
    <property type="entry name" value="EBNA2 BINDING PROTEIN P100"/>
    <property type="match status" value="1"/>
</dbReference>
<feature type="transmembrane region" description="Helical" evidence="4">
    <location>
        <begin position="7"/>
        <end position="28"/>
    </location>
</feature>
<keyword evidence="4" id="KW-1133">Transmembrane helix</keyword>
<keyword evidence="3" id="KW-0378">Hydrolase</keyword>
<keyword evidence="4" id="KW-0812">Transmembrane</keyword>
<keyword evidence="4" id="KW-0472">Membrane</keyword>
<dbReference type="Gene3D" id="2.40.50.90">
    <property type="match status" value="1"/>
</dbReference>
<protein>
    <recommendedName>
        <fullName evidence="5">TNase-like domain-containing protein</fullName>
    </recommendedName>
</protein>
<name>A0A1F4VKE8_UNCKA</name>
<feature type="domain" description="TNase-like" evidence="5">
    <location>
        <begin position="48"/>
        <end position="176"/>
    </location>
</feature>
<dbReference type="STRING" id="1802630.A3H26_03895"/>
<evidence type="ECO:0000313" key="6">
    <source>
        <dbReference type="EMBL" id="OGC57692.1"/>
    </source>
</evidence>
<dbReference type="InterPro" id="IPR016071">
    <property type="entry name" value="Staphylococal_nuclease_OB-fold"/>
</dbReference>
<sequence length="178" mass="20226">MDQNKKVLLSITSLIGIFIFTLITAYTVNNSIPKSNSKIDVSRILGVQTEKVLVKRVVDGDTVELQDGRKVRYIGINTPETVHPNKKVECFGKEASSFNKKLVEGKVVELEKDVSEVDRYGRLLRYVYVNGLFVNEYLVREGYANVSTFPPDVKYKDLLLEAEREARDGSKGFWSKCR</sequence>
<dbReference type="EMBL" id="MEVN01000007">
    <property type="protein sequence ID" value="OGC57692.1"/>
    <property type="molecule type" value="Genomic_DNA"/>
</dbReference>
<gene>
    <name evidence="6" type="ORF">A3H26_03895</name>
</gene>
<dbReference type="AlphaFoldDB" id="A0A1F4VKE8"/>
<dbReference type="Pfam" id="PF00565">
    <property type="entry name" value="SNase"/>
    <property type="match status" value="1"/>
</dbReference>
<evidence type="ECO:0000259" key="5">
    <source>
        <dbReference type="PROSITE" id="PS50830"/>
    </source>
</evidence>
<evidence type="ECO:0000256" key="2">
    <source>
        <dbReference type="ARBA" id="ARBA00022759"/>
    </source>
</evidence>
<accession>A0A1F4VKE8</accession>
<dbReference type="InterPro" id="IPR035437">
    <property type="entry name" value="SNase_OB-fold_sf"/>
</dbReference>
<reference evidence="6 7" key="1">
    <citation type="journal article" date="2016" name="Nat. Commun.">
        <title>Thousands of microbial genomes shed light on interconnected biogeochemical processes in an aquifer system.</title>
        <authorList>
            <person name="Anantharaman K."/>
            <person name="Brown C.T."/>
            <person name="Hug L.A."/>
            <person name="Sharon I."/>
            <person name="Castelle C.J."/>
            <person name="Probst A.J."/>
            <person name="Thomas B.C."/>
            <person name="Singh A."/>
            <person name="Wilkins M.J."/>
            <person name="Karaoz U."/>
            <person name="Brodie E.L."/>
            <person name="Williams K.H."/>
            <person name="Hubbard S.S."/>
            <person name="Banfield J.F."/>
        </authorList>
    </citation>
    <scope>NUCLEOTIDE SEQUENCE [LARGE SCALE GENOMIC DNA]</scope>
</reference>
<keyword evidence="1" id="KW-0540">Nuclease</keyword>
<dbReference type="PROSITE" id="PS50830">
    <property type="entry name" value="TNASE_3"/>
    <property type="match status" value="1"/>
</dbReference>
<comment type="caution">
    <text evidence="6">The sequence shown here is derived from an EMBL/GenBank/DDBJ whole genome shotgun (WGS) entry which is preliminary data.</text>
</comment>
<dbReference type="SUPFAM" id="SSF50199">
    <property type="entry name" value="Staphylococcal nuclease"/>
    <property type="match status" value="1"/>
</dbReference>